<reference evidence="1 2" key="2">
    <citation type="journal article" date="2011" name="J. Bacteriol.">
        <title>Complete genome sequence of the anaerobic, halophilic alkalithermophile Natranaerobius thermophilus JW/NM-WN-LF.</title>
        <authorList>
            <person name="Zhao B."/>
            <person name="Mesbah N.M."/>
            <person name="Dalin E."/>
            <person name="Goodwin L."/>
            <person name="Nolan M."/>
            <person name="Pitluck S."/>
            <person name="Chertkov O."/>
            <person name="Brettin T.S."/>
            <person name="Han J."/>
            <person name="Larimer F.W."/>
            <person name="Land M.L."/>
            <person name="Hauser L."/>
            <person name="Kyrpides N."/>
            <person name="Wiegel J."/>
        </authorList>
    </citation>
    <scope>NUCLEOTIDE SEQUENCE [LARGE SCALE GENOMIC DNA]</scope>
    <source>
        <strain evidence="2">ATCC BAA-1301 / DSM 18059 / JW/NM-WN-LF</strain>
    </source>
</reference>
<proteinExistence type="predicted"/>
<accession>B2A272</accession>
<dbReference type="HOGENOM" id="CLU_546082_0_0_9"/>
<dbReference type="KEGG" id="nth:Nther_2625"/>
<dbReference type="eggNOG" id="ENOG5033HZX">
    <property type="taxonomic scope" value="Bacteria"/>
</dbReference>
<organism evidence="1 2">
    <name type="scientific">Natranaerobius thermophilus (strain ATCC BAA-1301 / DSM 18059 / JW/NM-WN-LF)</name>
    <dbReference type="NCBI Taxonomy" id="457570"/>
    <lineage>
        <taxon>Bacteria</taxon>
        <taxon>Bacillati</taxon>
        <taxon>Bacillota</taxon>
        <taxon>Clostridia</taxon>
        <taxon>Natranaerobiales</taxon>
        <taxon>Natranaerobiaceae</taxon>
        <taxon>Natranaerobius</taxon>
    </lineage>
</organism>
<name>B2A272_NATTJ</name>
<protein>
    <submittedName>
        <fullName evidence="1">Uncharacterized protein</fullName>
    </submittedName>
</protein>
<dbReference type="InParanoid" id="B2A272"/>
<dbReference type="EMBL" id="CP001034">
    <property type="protein sequence ID" value="ACB86180.1"/>
    <property type="molecule type" value="Genomic_DNA"/>
</dbReference>
<dbReference type="AlphaFoldDB" id="B2A272"/>
<dbReference type="Proteomes" id="UP000001683">
    <property type="component" value="Chromosome"/>
</dbReference>
<evidence type="ECO:0000313" key="1">
    <source>
        <dbReference type="EMBL" id="ACB86180.1"/>
    </source>
</evidence>
<dbReference type="OrthoDB" id="1952002at2"/>
<sequence length="499" mass="58927">MQFNINPRVKKVLSIVLAIVLALASNYFADSISERIGYYQSYYERMTTDMVHDFDNLESELEKLNDNITKILLFEDNSADKQDEYINDDFTNDFFTLFNSICFIEEKKIYFDHKNVYSDVNYNINQILADDELSHSDREYLKKLYSYNDKLIQKHQELMKELFPRGSRGTHAMSEAREKIVGKIHQFSKKADELLATEEFKKLQDFTVDFEAIDYDRAKQFSEELLSLATNKTIKDSQESKYFYEFKSFEGDRDRPITGVQMEHSTGHSKDDDDYDNNHALYYVRYYKEGGTVRLWTRHYHSPIDEEAEKTEAELDELAQRLVSDFNENISKYDKKIEYDEQVGENDIDRITYYYIEEKNGFYDESSKVELTLLSHGLVRELEVMDAGYQEKDDEGEEANVALHNKKDSKEEEVGDQEIEIEAVDKELVKESISEKSQTDKIDHHVEVKDVMAIKNMEGELEYEAHLKFDEKNYAAIFDEELDLKEFKRDLRKYNNLDN</sequence>
<keyword evidence="2" id="KW-1185">Reference proteome</keyword>
<reference evidence="1 2" key="1">
    <citation type="submission" date="2008-04" db="EMBL/GenBank/DDBJ databases">
        <title>Complete sequence of chromosome of Natranaerobius thermophilus JW/NM-WN-LF.</title>
        <authorList>
            <consortium name="US DOE Joint Genome Institute"/>
            <person name="Copeland A."/>
            <person name="Lucas S."/>
            <person name="Lapidus A."/>
            <person name="Glavina del Rio T."/>
            <person name="Dalin E."/>
            <person name="Tice H."/>
            <person name="Bruce D."/>
            <person name="Goodwin L."/>
            <person name="Pitluck S."/>
            <person name="Chertkov O."/>
            <person name="Brettin T."/>
            <person name="Detter J.C."/>
            <person name="Han C."/>
            <person name="Kuske C.R."/>
            <person name="Schmutz J."/>
            <person name="Larimer F."/>
            <person name="Land M."/>
            <person name="Hauser L."/>
            <person name="Kyrpides N."/>
            <person name="Lykidis A."/>
            <person name="Mesbah N.M."/>
            <person name="Wiegel J."/>
        </authorList>
    </citation>
    <scope>NUCLEOTIDE SEQUENCE [LARGE SCALE GENOMIC DNA]</scope>
    <source>
        <strain evidence="2">ATCC BAA-1301 / DSM 18059 / JW/NM-WN-LF</strain>
    </source>
</reference>
<gene>
    <name evidence="1" type="ordered locus">Nther_2625</name>
</gene>
<dbReference type="RefSeq" id="WP_012449020.1">
    <property type="nucleotide sequence ID" value="NC_010718.1"/>
</dbReference>
<evidence type="ECO:0000313" key="2">
    <source>
        <dbReference type="Proteomes" id="UP000001683"/>
    </source>
</evidence>